<feature type="compositionally biased region" description="Polar residues" evidence="1">
    <location>
        <begin position="38"/>
        <end position="53"/>
    </location>
</feature>
<organism evidence="2">
    <name type="scientific">Tanacetum cinerariifolium</name>
    <name type="common">Dalmatian daisy</name>
    <name type="synonym">Chrysanthemum cinerariifolium</name>
    <dbReference type="NCBI Taxonomy" id="118510"/>
    <lineage>
        <taxon>Eukaryota</taxon>
        <taxon>Viridiplantae</taxon>
        <taxon>Streptophyta</taxon>
        <taxon>Embryophyta</taxon>
        <taxon>Tracheophyta</taxon>
        <taxon>Spermatophyta</taxon>
        <taxon>Magnoliopsida</taxon>
        <taxon>eudicotyledons</taxon>
        <taxon>Gunneridae</taxon>
        <taxon>Pentapetalae</taxon>
        <taxon>asterids</taxon>
        <taxon>campanulids</taxon>
        <taxon>Asterales</taxon>
        <taxon>Asteraceae</taxon>
        <taxon>Asteroideae</taxon>
        <taxon>Anthemideae</taxon>
        <taxon>Anthemidinae</taxon>
        <taxon>Tanacetum</taxon>
    </lineage>
</organism>
<reference evidence="2" key="1">
    <citation type="journal article" date="2019" name="Sci. Rep.">
        <title>Draft genome of Tanacetum cinerariifolium, the natural source of mosquito coil.</title>
        <authorList>
            <person name="Yamashiro T."/>
            <person name="Shiraishi A."/>
            <person name="Satake H."/>
            <person name="Nakayama K."/>
        </authorList>
    </citation>
    <scope>NUCLEOTIDE SEQUENCE</scope>
</reference>
<sequence length="157" mass="17173">MSIRIPQSKVPSSVADEAITKDMHDGLGRATTIASSLEAEQSSGNISKTQTKATPYGPSSLRTSSEGGLGSHVTMGVVLFRLGLKGYLICPMNHHLEKVTTLENELKSTKAVYNKALITLTKRVKKLEKKLKHKRRRAVVDSLKDEEASLDKEDSPK</sequence>
<accession>A0A6L2KP20</accession>
<feature type="compositionally biased region" description="Basic and acidic residues" evidence="1">
    <location>
        <begin position="138"/>
        <end position="157"/>
    </location>
</feature>
<protein>
    <submittedName>
        <fullName evidence="2">Uncharacterized protein</fullName>
    </submittedName>
</protein>
<dbReference type="EMBL" id="BKCJ010002594">
    <property type="protein sequence ID" value="GEU49644.1"/>
    <property type="molecule type" value="Genomic_DNA"/>
</dbReference>
<gene>
    <name evidence="2" type="ORF">Tci_021622</name>
</gene>
<dbReference type="AlphaFoldDB" id="A0A6L2KP20"/>
<name>A0A6L2KP20_TANCI</name>
<feature type="region of interest" description="Disordered" evidence="1">
    <location>
        <begin position="38"/>
        <end position="67"/>
    </location>
</feature>
<evidence type="ECO:0000256" key="1">
    <source>
        <dbReference type="SAM" id="MobiDB-lite"/>
    </source>
</evidence>
<feature type="region of interest" description="Disordered" evidence="1">
    <location>
        <begin position="135"/>
        <end position="157"/>
    </location>
</feature>
<evidence type="ECO:0000313" key="2">
    <source>
        <dbReference type="EMBL" id="GEU49644.1"/>
    </source>
</evidence>
<comment type="caution">
    <text evidence="2">The sequence shown here is derived from an EMBL/GenBank/DDBJ whole genome shotgun (WGS) entry which is preliminary data.</text>
</comment>
<proteinExistence type="predicted"/>